<protein>
    <submittedName>
        <fullName evidence="2">Uncharacterized protein</fullName>
    </submittedName>
</protein>
<sequence>MVGGRTKQADSGSHLLCEDVLCKAHIIEHPHPLLRTDSRSDAAGDASIPDRGDRENTAEDQHLDEPKTARHSGRRWICLAHDRVRQDAHKLQDGATGVQAADRGQSPVRGRPQGPRLPDHA</sequence>
<organism evidence="2">
    <name type="scientific">bioreactor metagenome</name>
    <dbReference type="NCBI Taxonomy" id="1076179"/>
    <lineage>
        <taxon>unclassified sequences</taxon>
        <taxon>metagenomes</taxon>
        <taxon>ecological metagenomes</taxon>
    </lineage>
</organism>
<comment type="caution">
    <text evidence="2">The sequence shown here is derived from an EMBL/GenBank/DDBJ whole genome shotgun (WGS) entry which is preliminary data.</text>
</comment>
<evidence type="ECO:0000313" key="2">
    <source>
        <dbReference type="EMBL" id="MPM58403.1"/>
    </source>
</evidence>
<gene>
    <name evidence="2" type="ORF">SDC9_105234</name>
</gene>
<dbReference type="EMBL" id="VSSQ01016746">
    <property type="protein sequence ID" value="MPM58403.1"/>
    <property type="molecule type" value="Genomic_DNA"/>
</dbReference>
<name>A0A645B5I6_9ZZZZ</name>
<proteinExistence type="predicted"/>
<feature type="compositionally biased region" description="Basic and acidic residues" evidence="1">
    <location>
        <begin position="30"/>
        <end position="68"/>
    </location>
</feature>
<reference evidence="2" key="1">
    <citation type="submission" date="2019-08" db="EMBL/GenBank/DDBJ databases">
        <authorList>
            <person name="Kucharzyk K."/>
            <person name="Murdoch R.W."/>
            <person name="Higgins S."/>
            <person name="Loffler F."/>
        </authorList>
    </citation>
    <scope>NUCLEOTIDE SEQUENCE</scope>
</reference>
<feature type="region of interest" description="Disordered" evidence="1">
    <location>
        <begin position="87"/>
        <end position="121"/>
    </location>
</feature>
<dbReference type="AlphaFoldDB" id="A0A645B5I6"/>
<accession>A0A645B5I6</accession>
<feature type="region of interest" description="Disordered" evidence="1">
    <location>
        <begin position="30"/>
        <end position="74"/>
    </location>
</feature>
<evidence type="ECO:0000256" key="1">
    <source>
        <dbReference type="SAM" id="MobiDB-lite"/>
    </source>
</evidence>